<evidence type="ECO:0000256" key="1">
    <source>
        <dbReference type="ARBA" id="ARBA00023002"/>
    </source>
</evidence>
<sequence length="476" mass="52212">MPAPRTLLELEADVARDLDLIAHPRPAWLEPKTAGDRPVLDCLVVGGGQGGLAVAFALRRDKVDNILVVDSAAAGREGPWVTYARMRALRSLKDQTGPDLRIPSLTYQAWHEAQWGPAHFAAMRLIPKELWNDYLVWFRRVTGIPVRNGVTAGRITPARTDDGLPCLSVDTSDGAMLARKVVLATGQEGVGRRWMPDFVEALPKPLRAHAWEEIDFAGLRGKVVAVLGAGASAFDNAAMALEAGAAEVHLFCRRAEPMVVQPYRWLSFAGFLRHMADMPDAWRWRFMAKILGMREGFAQDTYDRANAFPNFTMHVGQPWTGAREAQGRLVLETARGDVTADFAICGTGVRMDPFAVPMLEACADNIALWADRYTPPPEEADDRLLAFPYLAPDSSFVEKRPGETPWIRDIHLFGIGTSMSFGPSGASINAMAIAAPRLAAGVTRGLFEADLPRLHADLMAYDLPQVVLDPRKLDLG</sequence>
<dbReference type="PRINTS" id="PR00411">
    <property type="entry name" value="PNDRDTASEI"/>
</dbReference>
<accession>A0ABS7A937</accession>
<evidence type="ECO:0000313" key="2">
    <source>
        <dbReference type="EMBL" id="MBW6398818.1"/>
    </source>
</evidence>
<dbReference type="Gene3D" id="3.50.50.60">
    <property type="entry name" value="FAD/NAD(P)-binding domain"/>
    <property type="match status" value="1"/>
</dbReference>
<name>A0ABS7A937_9PROT</name>
<keyword evidence="1" id="KW-0560">Oxidoreductase</keyword>
<comment type="caution">
    <text evidence="2">The sequence shown here is derived from an EMBL/GenBank/DDBJ whole genome shotgun (WGS) entry which is preliminary data.</text>
</comment>
<dbReference type="InterPro" id="IPR036188">
    <property type="entry name" value="FAD/NAD-bd_sf"/>
</dbReference>
<dbReference type="RefSeq" id="WP_219763423.1">
    <property type="nucleotide sequence ID" value="NZ_JAHYBZ010000004.1"/>
</dbReference>
<dbReference type="InterPro" id="IPR050982">
    <property type="entry name" value="Auxin_biosynth/cation_transpt"/>
</dbReference>
<dbReference type="PANTHER" id="PTHR43539">
    <property type="entry name" value="FLAVIN-BINDING MONOOXYGENASE-LIKE PROTEIN (AFU_ORTHOLOGUE AFUA_4G09220)"/>
    <property type="match status" value="1"/>
</dbReference>
<proteinExistence type="predicted"/>
<dbReference type="PANTHER" id="PTHR43539:SF91">
    <property type="entry name" value="FAD-DEPENDENT URATE HYDROXYLASE"/>
    <property type="match status" value="1"/>
</dbReference>
<protein>
    <submittedName>
        <fullName evidence="2">NAD(P)-binding domain-containing protein</fullName>
    </submittedName>
</protein>
<dbReference type="SUPFAM" id="SSF51905">
    <property type="entry name" value="FAD/NAD(P)-binding domain"/>
    <property type="match status" value="1"/>
</dbReference>
<evidence type="ECO:0000313" key="3">
    <source>
        <dbReference type="Proteomes" id="UP001196565"/>
    </source>
</evidence>
<dbReference type="EMBL" id="JAHYBZ010000004">
    <property type="protein sequence ID" value="MBW6398818.1"/>
    <property type="molecule type" value="Genomic_DNA"/>
</dbReference>
<organism evidence="2 3">
    <name type="scientific">Roseomonas alba</name>
    <dbReference type="NCBI Taxonomy" id="2846776"/>
    <lineage>
        <taxon>Bacteria</taxon>
        <taxon>Pseudomonadati</taxon>
        <taxon>Pseudomonadota</taxon>
        <taxon>Alphaproteobacteria</taxon>
        <taxon>Acetobacterales</taxon>
        <taxon>Roseomonadaceae</taxon>
        <taxon>Roseomonas</taxon>
    </lineage>
</organism>
<dbReference type="Pfam" id="PF13738">
    <property type="entry name" value="Pyr_redox_3"/>
    <property type="match status" value="1"/>
</dbReference>
<keyword evidence="3" id="KW-1185">Reference proteome</keyword>
<reference evidence="2 3" key="1">
    <citation type="submission" date="2021-07" db="EMBL/GenBank/DDBJ databases">
        <authorList>
            <person name="So Y."/>
        </authorList>
    </citation>
    <scope>NUCLEOTIDE SEQUENCE [LARGE SCALE GENOMIC DNA]</scope>
    <source>
        <strain evidence="2 3">HJA6</strain>
    </source>
</reference>
<gene>
    <name evidence="2" type="ORF">KPL78_13220</name>
</gene>
<dbReference type="Proteomes" id="UP001196565">
    <property type="component" value="Unassembled WGS sequence"/>
</dbReference>